<keyword evidence="4 13" id="KW-0732">Signal</keyword>
<dbReference type="PANTHER" id="PTHR12080">
    <property type="entry name" value="SIGNALING LYMPHOCYTIC ACTIVATION MOLECULE"/>
    <property type="match status" value="1"/>
</dbReference>
<keyword evidence="11" id="KW-0393">Immunoglobulin domain</keyword>
<dbReference type="CTD" id="57823"/>
<keyword evidence="9" id="KW-1015">Disulfide bond</keyword>
<evidence type="ECO:0000256" key="5">
    <source>
        <dbReference type="ARBA" id="ARBA00022859"/>
    </source>
</evidence>
<feature type="transmembrane region" description="Helical" evidence="12">
    <location>
        <begin position="234"/>
        <end position="254"/>
    </location>
</feature>
<evidence type="ECO:0000256" key="1">
    <source>
        <dbReference type="ARBA" id="ARBA00004479"/>
    </source>
</evidence>
<sequence length="371" mass="42004">MPVSPVHFIFIFLLYQLTGSATSRALKELVGALGGSVTFPLTHSINSIDSIVWTFNTTTLITIQPKTANNQDTVIVTQNHNKKRVEFPHGNYSLKLSKLNKNDSGAYHVQIYSSSLQHPFIQNYELRVYEHLSKPKITMGLQNNKNGTCMTNMTCSMEQGGEDVTYSWKSLGQTTNESHHGSILPISWRLGEKDVTFICMARNPISSNSSNPIFARKLCEGVAGDLYSTMALKFLWIFLLLSVLVLVTIIFITWRQNRKVTESIEEKKMDTHQEILNYYPPSGETSEYDTISNLNGECSVLHSAWPLSKSITLCSCPTSTSFKTHSQTTQLDILDVQEYTSFSQDIFLWPGRSFYYCYYCYIVLFSTIAHP</sequence>
<evidence type="ECO:0000313" key="16">
    <source>
        <dbReference type="RefSeq" id="XP_035871144.1"/>
    </source>
</evidence>
<evidence type="ECO:0000256" key="9">
    <source>
        <dbReference type="ARBA" id="ARBA00023157"/>
    </source>
</evidence>
<evidence type="ECO:0000313" key="15">
    <source>
        <dbReference type="Proteomes" id="UP000504628"/>
    </source>
</evidence>
<keyword evidence="3 12" id="KW-0812">Transmembrane</keyword>
<dbReference type="FunFam" id="2.60.40.10:FF:000470">
    <property type="entry name" value="SLAM family member 7"/>
    <property type="match status" value="1"/>
</dbReference>
<reference evidence="16" key="1">
    <citation type="submission" date="2025-08" db="UniProtKB">
        <authorList>
            <consortium name="RefSeq"/>
        </authorList>
    </citation>
    <scope>IDENTIFICATION</scope>
    <source>
        <tissue evidence="16">Muscle</tissue>
    </source>
</reference>
<gene>
    <name evidence="16" type="primary">SLAMF7</name>
</gene>
<dbReference type="InParanoid" id="A0A7E6CYH4"/>
<dbReference type="GO" id="GO:0002250">
    <property type="term" value="P:adaptive immune response"/>
    <property type="evidence" value="ECO:0007669"/>
    <property type="project" value="UniProtKB-KW"/>
</dbReference>
<accession>A0A7E6CYH4</accession>
<dbReference type="PROSITE" id="PS50835">
    <property type="entry name" value="IG_LIKE"/>
    <property type="match status" value="1"/>
</dbReference>
<dbReference type="InterPro" id="IPR013783">
    <property type="entry name" value="Ig-like_fold"/>
</dbReference>
<keyword evidence="10" id="KW-0325">Glycoprotein</keyword>
<dbReference type="FunCoup" id="A0A7E6CYH4">
    <property type="interactions" value="326"/>
</dbReference>
<evidence type="ECO:0000259" key="14">
    <source>
        <dbReference type="PROSITE" id="PS50835"/>
    </source>
</evidence>
<evidence type="ECO:0000256" key="8">
    <source>
        <dbReference type="ARBA" id="ARBA00023136"/>
    </source>
</evidence>
<organism evidence="15 16">
    <name type="scientific">Phyllostomus discolor</name>
    <name type="common">pale spear-nosed bat</name>
    <dbReference type="NCBI Taxonomy" id="89673"/>
    <lineage>
        <taxon>Eukaryota</taxon>
        <taxon>Metazoa</taxon>
        <taxon>Chordata</taxon>
        <taxon>Craniata</taxon>
        <taxon>Vertebrata</taxon>
        <taxon>Euteleostomi</taxon>
        <taxon>Mammalia</taxon>
        <taxon>Eutheria</taxon>
        <taxon>Laurasiatheria</taxon>
        <taxon>Chiroptera</taxon>
        <taxon>Yangochiroptera</taxon>
        <taxon>Phyllostomidae</taxon>
        <taxon>Phyllostominae</taxon>
        <taxon>Phyllostomus</taxon>
    </lineage>
</organism>
<dbReference type="Pfam" id="PF07686">
    <property type="entry name" value="V-set"/>
    <property type="match status" value="1"/>
</dbReference>
<evidence type="ECO:0000256" key="3">
    <source>
        <dbReference type="ARBA" id="ARBA00022692"/>
    </source>
</evidence>
<dbReference type="OrthoDB" id="8963224at2759"/>
<dbReference type="FunFam" id="2.60.40.10:FF:000820">
    <property type="entry name" value="SLAM family member 7"/>
    <property type="match status" value="1"/>
</dbReference>
<evidence type="ECO:0000256" key="2">
    <source>
        <dbReference type="ARBA" id="ARBA00022588"/>
    </source>
</evidence>
<evidence type="ECO:0000256" key="12">
    <source>
        <dbReference type="SAM" id="Phobius"/>
    </source>
</evidence>
<dbReference type="InterPro" id="IPR015631">
    <property type="entry name" value="CD2/SLAM_rcpt"/>
</dbReference>
<dbReference type="Proteomes" id="UP000504628">
    <property type="component" value="Chromosome 14"/>
</dbReference>
<evidence type="ECO:0000256" key="7">
    <source>
        <dbReference type="ARBA" id="ARBA00023130"/>
    </source>
</evidence>
<keyword evidence="7" id="KW-1064">Adaptive immunity</keyword>
<feature type="domain" description="Ig-like" evidence="14">
    <location>
        <begin position="135"/>
        <end position="215"/>
    </location>
</feature>
<evidence type="ECO:0000256" key="6">
    <source>
        <dbReference type="ARBA" id="ARBA00022989"/>
    </source>
</evidence>
<dbReference type="GO" id="GO:0045087">
    <property type="term" value="P:innate immune response"/>
    <property type="evidence" value="ECO:0007669"/>
    <property type="project" value="UniProtKB-KW"/>
</dbReference>
<evidence type="ECO:0000256" key="10">
    <source>
        <dbReference type="ARBA" id="ARBA00023180"/>
    </source>
</evidence>
<proteinExistence type="predicted"/>
<dbReference type="GO" id="GO:0009897">
    <property type="term" value="C:external side of plasma membrane"/>
    <property type="evidence" value="ECO:0007669"/>
    <property type="project" value="TreeGrafter"/>
</dbReference>
<keyword evidence="6 12" id="KW-1133">Transmembrane helix</keyword>
<dbReference type="PANTHER" id="PTHR12080:SF46">
    <property type="entry name" value="SLAM FAMILY MEMBER 7"/>
    <property type="match status" value="1"/>
</dbReference>
<keyword evidence="8 12" id="KW-0472">Membrane</keyword>
<evidence type="ECO:0000256" key="11">
    <source>
        <dbReference type="ARBA" id="ARBA00023319"/>
    </source>
</evidence>
<dbReference type="GeneID" id="114512014"/>
<feature type="chain" id="PRO_5028962873" evidence="13">
    <location>
        <begin position="22"/>
        <end position="371"/>
    </location>
</feature>
<evidence type="ECO:0000256" key="13">
    <source>
        <dbReference type="SAM" id="SignalP"/>
    </source>
</evidence>
<comment type="subcellular location">
    <subcellularLocation>
        <location evidence="1">Membrane</location>
        <topology evidence="1">Single-pass type I membrane protein</topology>
    </subcellularLocation>
</comment>
<keyword evidence="15" id="KW-1185">Reference proteome</keyword>
<dbReference type="KEGG" id="pdic:114512014"/>
<evidence type="ECO:0000256" key="4">
    <source>
        <dbReference type="ARBA" id="ARBA00022729"/>
    </source>
</evidence>
<dbReference type="RefSeq" id="XP_035871144.1">
    <property type="nucleotide sequence ID" value="XM_036015251.1"/>
</dbReference>
<dbReference type="GO" id="GO:0042110">
    <property type="term" value="P:T cell activation"/>
    <property type="evidence" value="ECO:0007669"/>
    <property type="project" value="TreeGrafter"/>
</dbReference>
<keyword evidence="5" id="KW-0391">Immunity</keyword>
<dbReference type="InterPro" id="IPR007110">
    <property type="entry name" value="Ig-like_dom"/>
</dbReference>
<dbReference type="Gene3D" id="2.60.40.10">
    <property type="entry name" value="Immunoglobulins"/>
    <property type="match status" value="2"/>
</dbReference>
<dbReference type="InterPro" id="IPR013106">
    <property type="entry name" value="Ig_V-set"/>
</dbReference>
<name>A0A7E6CYH4_9CHIR</name>
<keyword evidence="2" id="KW-0399">Innate immunity</keyword>
<protein>
    <submittedName>
        <fullName evidence="16">SLAM family member 7 isoform X1</fullName>
    </submittedName>
</protein>
<dbReference type="SUPFAM" id="SSF48726">
    <property type="entry name" value="Immunoglobulin"/>
    <property type="match status" value="2"/>
</dbReference>
<feature type="signal peptide" evidence="13">
    <location>
        <begin position="1"/>
        <end position="21"/>
    </location>
</feature>
<dbReference type="InterPro" id="IPR036179">
    <property type="entry name" value="Ig-like_dom_sf"/>
</dbReference>
<dbReference type="AlphaFoldDB" id="A0A7E6CYH4"/>